<feature type="transmembrane region" description="Helical" evidence="1">
    <location>
        <begin position="341"/>
        <end position="358"/>
    </location>
</feature>
<protein>
    <submittedName>
        <fullName evidence="2">Uncharacterized protein</fullName>
    </submittedName>
</protein>
<feature type="transmembrane region" description="Helical" evidence="1">
    <location>
        <begin position="206"/>
        <end position="226"/>
    </location>
</feature>
<evidence type="ECO:0000313" key="3">
    <source>
        <dbReference type="Proteomes" id="UP000050509"/>
    </source>
</evidence>
<feature type="transmembrane region" description="Helical" evidence="1">
    <location>
        <begin position="278"/>
        <end position="298"/>
    </location>
</feature>
<comment type="caution">
    <text evidence="2">The sequence shown here is derived from an EMBL/GenBank/DDBJ whole genome shotgun (WGS) entry which is preliminary data.</text>
</comment>
<keyword evidence="1" id="KW-0812">Transmembrane</keyword>
<dbReference type="AlphaFoldDB" id="A0A0P9D3T7"/>
<evidence type="ECO:0000256" key="1">
    <source>
        <dbReference type="SAM" id="Phobius"/>
    </source>
</evidence>
<feature type="transmembrane region" description="Helical" evidence="1">
    <location>
        <begin position="173"/>
        <end position="194"/>
    </location>
</feature>
<organism evidence="2 3">
    <name type="scientific">Kouleothrix aurantiaca</name>
    <dbReference type="NCBI Taxonomy" id="186479"/>
    <lineage>
        <taxon>Bacteria</taxon>
        <taxon>Bacillati</taxon>
        <taxon>Chloroflexota</taxon>
        <taxon>Chloroflexia</taxon>
        <taxon>Chloroflexales</taxon>
        <taxon>Roseiflexineae</taxon>
        <taxon>Roseiflexaceae</taxon>
        <taxon>Kouleothrix</taxon>
    </lineage>
</organism>
<gene>
    <name evidence="2" type="ORF">SE17_14155</name>
</gene>
<feature type="transmembrane region" description="Helical" evidence="1">
    <location>
        <begin position="84"/>
        <end position="103"/>
    </location>
</feature>
<feature type="non-terminal residue" evidence="2">
    <location>
        <position position="364"/>
    </location>
</feature>
<feature type="transmembrane region" description="Helical" evidence="1">
    <location>
        <begin position="139"/>
        <end position="161"/>
    </location>
</feature>
<dbReference type="Proteomes" id="UP000050509">
    <property type="component" value="Unassembled WGS sequence"/>
</dbReference>
<feature type="transmembrane region" description="Helical" evidence="1">
    <location>
        <begin position="238"/>
        <end position="258"/>
    </location>
</feature>
<feature type="transmembrane region" description="Helical" evidence="1">
    <location>
        <begin position="110"/>
        <end position="127"/>
    </location>
</feature>
<keyword evidence="1" id="KW-0472">Membrane</keyword>
<keyword evidence="1" id="KW-1133">Transmembrane helix</keyword>
<name>A0A0P9D3T7_9CHLR</name>
<evidence type="ECO:0000313" key="2">
    <source>
        <dbReference type="EMBL" id="KPV52660.1"/>
    </source>
</evidence>
<sequence>MLTKAQAAAPPIDRRLLASRLGWAALCAILGGLFALSLWFLHGELQIACGGVPCTEDMFYLTAAQIDQLRAAGYTPGWYASYQIALYIIFFLVHAGLATVMYWRRPADAMARFTAVMLLCWSATFPGTPNSLWAAQPVLANLVSVGAWVGGLLFFVFLLIFPNGTFPHRWMYASFFFLAVYGFEAGARIIFPLWLPPATNTFLTEIHVPLFGILMVLTLAIQIVRYRQTSSRTEQQQARWVMFGIVGGLGWNVLLLVGTWLTGSDWLSTLPGKVAGNALIYAGFLLIPLSIGVAILRYHLWDIDLLINRALVYGALTACVVALYVVVVGYLGTLFRTENNLSISLLATGLVAVLFQPLRERLQR</sequence>
<dbReference type="EMBL" id="LJCR01000471">
    <property type="protein sequence ID" value="KPV52660.1"/>
    <property type="molecule type" value="Genomic_DNA"/>
</dbReference>
<proteinExistence type="predicted"/>
<keyword evidence="3" id="KW-1185">Reference proteome</keyword>
<feature type="transmembrane region" description="Helical" evidence="1">
    <location>
        <begin position="21"/>
        <end position="41"/>
    </location>
</feature>
<accession>A0A0P9D3T7</accession>
<reference evidence="2 3" key="1">
    <citation type="submission" date="2015-09" db="EMBL/GenBank/DDBJ databases">
        <title>Draft genome sequence of Kouleothrix aurantiaca JCM 19913.</title>
        <authorList>
            <person name="Hemp J."/>
        </authorList>
    </citation>
    <scope>NUCLEOTIDE SEQUENCE [LARGE SCALE GENOMIC DNA]</scope>
    <source>
        <strain evidence="2 3">COM-B</strain>
    </source>
</reference>
<feature type="transmembrane region" description="Helical" evidence="1">
    <location>
        <begin position="310"/>
        <end position="335"/>
    </location>
</feature>